<comment type="caution">
    <text evidence="1">The sequence shown here is derived from an EMBL/GenBank/DDBJ whole genome shotgun (WGS) entry which is preliminary data.</text>
</comment>
<protein>
    <submittedName>
        <fullName evidence="1">Uncharacterized protein</fullName>
    </submittedName>
</protein>
<dbReference type="Proteomes" id="UP001497680">
    <property type="component" value="Unassembled WGS sequence"/>
</dbReference>
<sequence length="912" mass="103804">MAIIVVDEPGANLNLRNKPRRIDRMFYPLIEKIPNRDEPLNPFIQITHSSVKDYLTRNSRVLCEDDGDENLIGEHYIADACLNYLMQRRYSAPFDNTKYAAIETHHLLTYSAKYWDKHLSAIGNTPRHQEITRMFLYSQNFQTLLQVQSIALEFHFEFFTRKRGEKMQFRKVIPQSLARKDSRIMRDYLHFLGEWKYFLSCPCRSKDGKCPVYEYRGEITRCLSGIMGHGSFVSRMRERNPSFMLHDGDYDTKTFDPGVSEGFSADGDKAAIASSNPIGPGSFRLIVNDWNPRAKKPFMYPEATVLELKEENINWFLYAGKPRDARKRLSRPDPTSFSTDLDMLRVGSQLFRRDDYGKYKQVMGLDDLQIDLVRYFEEFASRNRIVVMTRRQNRKEDDIVQPGMSDSDVEYVANIVHGWRTSDMSTTDADAIKQAQALSSEQSGSESDDGYKAETDDTAGDYTSSGDISCDDMISSESEAEDPAEESLSEDSAQNVFDLDDSNQSGDSSEAVSDNYSDDSKAGIVLSHGRFAEDPTGYVGDSSSDEDNRMAEQSSSEEDMAMARYARYGGRAVPTPRRGIHGKSKNADDCLGSIAILDISGAKPQQIFHHNYDLPVMLYHSPPVIHSSKPLVVWPLCGGDILFIDYAQKTHFTRRVLATTRFTRHVCMKVHFSGCGTYMHIATIEAQDRRKTRSKSAANKTHKNLSIAVFVTTYKLSEYRTSITLIHRTKARLGDIMNISVSKLPITFTWTEDHVYVTQSSYKLTVTRIDLFRVKTLGKHQPSSPMVPRETVLLPASAQQREVRYFPPTPNDRRGMVLIGSHRSNRSPAVNIRPAHLTHVDVDVRRSPYRFPSPPVGLYVDEEKDLGGWVPARTGENITSRYRNGVLIRKIEPFDEEDDCELEDFVAPEDFQ</sequence>
<dbReference type="EMBL" id="MU394448">
    <property type="protein sequence ID" value="KAI6080383.1"/>
    <property type="molecule type" value="Genomic_DNA"/>
</dbReference>
<keyword evidence="2" id="KW-1185">Reference proteome</keyword>
<evidence type="ECO:0000313" key="2">
    <source>
        <dbReference type="Proteomes" id="UP001497680"/>
    </source>
</evidence>
<gene>
    <name evidence="1" type="ORF">F4821DRAFT_265944</name>
</gene>
<proteinExistence type="predicted"/>
<reference evidence="1 2" key="1">
    <citation type="journal article" date="2022" name="New Phytol.">
        <title>Ecological generalism drives hyperdiversity of secondary metabolite gene clusters in xylarialean endophytes.</title>
        <authorList>
            <person name="Franco M.E.E."/>
            <person name="Wisecaver J.H."/>
            <person name="Arnold A.E."/>
            <person name="Ju Y.M."/>
            <person name="Slot J.C."/>
            <person name="Ahrendt S."/>
            <person name="Moore L.P."/>
            <person name="Eastman K.E."/>
            <person name="Scott K."/>
            <person name="Konkel Z."/>
            <person name="Mondo S.J."/>
            <person name="Kuo A."/>
            <person name="Hayes R.D."/>
            <person name="Haridas S."/>
            <person name="Andreopoulos B."/>
            <person name="Riley R."/>
            <person name="LaButti K."/>
            <person name="Pangilinan J."/>
            <person name="Lipzen A."/>
            <person name="Amirebrahimi M."/>
            <person name="Yan J."/>
            <person name="Adam C."/>
            <person name="Keymanesh K."/>
            <person name="Ng V."/>
            <person name="Louie K."/>
            <person name="Northen T."/>
            <person name="Drula E."/>
            <person name="Henrissat B."/>
            <person name="Hsieh H.M."/>
            <person name="Youens-Clark K."/>
            <person name="Lutzoni F."/>
            <person name="Miadlikowska J."/>
            <person name="Eastwood D.C."/>
            <person name="Hamelin R.C."/>
            <person name="Grigoriev I.V."/>
            <person name="U'Ren J.M."/>
        </authorList>
    </citation>
    <scope>NUCLEOTIDE SEQUENCE [LARGE SCALE GENOMIC DNA]</scope>
    <source>
        <strain evidence="1 2">ER1909</strain>
    </source>
</reference>
<organism evidence="1 2">
    <name type="scientific">Hypoxylon rubiginosum</name>
    <dbReference type="NCBI Taxonomy" id="110542"/>
    <lineage>
        <taxon>Eukaryota</taxon>
        <taxon>Fungi</taxon>
        <taxon>Dikarya</taxon>
        <taxon>Ascomycota</taxon>
        <taxon>Pezizomycotina</taxon>
        <taxon>Sordariomycetes</taxon>
        <taxon>Xylariomycetidae</taxon>
        <taxon>Xylariales</taxon>
        <taxon>Hypoxylaceae</taxon>
        <taxon>Hypoxylon</taxon>
    </lineage>
</organism>
<evidence type="ECO:0000313" key="1">
    <source>
        <dbReference type="EMBL" id="KAI6080383.1"/>
    </source>
</evidence>
<name>A0ACC0CIX7_9PEZI</name>
<accession>A0ACC0CIX7</accession>